<dbReference type="Proteomes" id="UP000239297">
    <property type="component" value="Unassembled WGS sequence"/>
</dbReference>
<evidence type="ECO:0000313" key="1">
    <source>
        <dbReference type="EMBL" id="PPB48755.1"/>
    </source>
</evidence>
<evidence type="ECO:0000313" key="2">
    <source>
        <dbReference type="Proteomes" id="UP000239297"/>
    </source>
</evidence>
<organism evidence="1 2">
    <name type="scientific">Arthrobacter pityocampae</name>
    <dbReference type="NCBI Taxonomy" id="547334"/>
    <lineage>
        <taxon>Bacteria</taxon>
        <taxon>Bacillati</taxon>
        <taxon>Actinomycetota</taxon>
        <taxon>Actinomycetes</taxon>
        <taxon>Micrococcales</taxon>
        <taxon>Micrococcaceae</taxon>
        <taxon>Arthrobacter</taxon>
    </lineage>
</organism>
<dbReference type="EMBL" id="PRKW01000005">
    <property type="protein sequence ID" value="PPB48755.1"/>
    <property type="molecule type" value="Genomic_DNA"/>
</dbReference>
<accession>A0A2S5IW29</accession>
<reference evidence="1 2" key="1">
    <citation type="journal article" date="2014" name="Int. J. Syst. Evol. Microbiol.">
        <title>Arthrobacter pityocampae sp. nov., isolated from Thaumetopoea pityocampa (Lep., Thaumetopoeidae).</title>
        <authorList>
            <person name="Ince I.A."/>
            <person name="Demirbag Z."/>
            <person name="Kati H."/>
        </authorList>
    </citation>
    <scope>NUCLEOTIDE SEQUENCE [LARGE SCALE GENOMIC DNA]</scope>
    <source>
        <strain evidence="1 2">Tp2</strain>
    </source>
</reference>
<protein>
    <submittedName>
        <fullName evidence="1">Uncharacterized protein</fullName>
    </submittedName>
</protein>
<comment type="caution">
    <text evidence="1">The sequence shown here is derived from an EMBL/GenBank/DDBJ whole genome shotgun (WGS) entry which is preliminary data.</text>
</comment>
<gene>
    <name evidence="1" type="ORF">C4K88_13650</name>
</gene>
<dbReference type="AlphaFoldDB" id="A0A2S5IW29"/>
<name>A0A2S5IW29_9MICC</name>
<proteinExistence type="predicted"/>
<keyword evidence="2" id="KW-1185">Reference proteome</keyword>
<sequence length="70" mass="7106">MSNDAIRDDAGHPLAAFVEAVTAQAGLVVPSDRVQGLAAAAAPVHASLRALAAVRLDDIAPATSFDPAWD</sequence>